<dbReference type="InterPro" id="IPR029063">
    <property type="entry name" value="SAM-dependent_MTases_sf"/>
</dbReference>
<dbReference type="GO" id="GO:0102559">
    <property type="term" value="F:peptide chain release factor N(5)-glutamine methyltransferase activity"/>
    <property type="evidence" value="ECO:0007669"/>
    <property type="project" value="UniProtKB-EC"/>
</dbReference>
<dbReference type="AlphaFoldDB" id="A0A1I6XAZ9"/>
<dbReference type="InterPro" id="IPR019874">
    <property type="entry name" value="RF_methyltr_PrmC"/>
</dbReference>
<organism evidence="8 9">
    <name type="scientific">Lishizhenia tianjinensis</name>
    <dbReference type="NCBI Taxonomy" id="477690"/>
    <lineage>
        <taxon>Bacteria</taxon>
        <taxon>Pseudomonadati</taxon>
        <taxon>Bacteroidota</taxon>
        <taxon>Flavobacteriia</taxon>
        <taxon>Flavobacteriales</taxon>
        <taxon>Crocinitomicaceae</taxon>
        <taxon>Lishizhenia</taxon>
    </lineage>
</organism>
<name>A0A1I6XAZ9_9FLAO</name>
<dbReference type="SUPFAM" id="SSF53335">
    <property type="entry name" value="S-adenosyl-L-methionine-dependent methyltransferases"/>
    <property type="match status" value="1"/>
</dbReference>
<dbReference type="Pfam" id="PF17827">
    <property type="entry name" value="PrmC_N"/>
    <property type="match status" value="1"/>
</dbReference>
<dbReference type="InterPro" id="IPR004556">
    <property type="entry name" value="HemK-like"/>
</dbReference>
<dbReference type="Gene3D" id="3.40.50.150">
    <property type="entry name" value="Vaccinia Virus protein VP39"/>
    <property type="match status" value="1"/>
</dbReference>
<dbReference type="Gene3D" id="1.10.8.10">
    <property type="entry name" value="DNA helicase RuvA subunit, C-terminal domain"/>
    <property type="match status" value="1"/>
</dbReference>
<evidence type="ECO:0000259" key="6">
    <source>
        <dbReference type="Pfam" id="PF05175"/>
    </source>
</evidence>
<sequence length="292" mass="32959">MFVKDNHIKSVELYFEEKLRDIFSGSEIKTISKSLIAQRLGFAFDDYLLHKDGTVSESDLLFFRGAIKRLLAGEPFQYILGETYFYNLELKVKPGVLIPRPETEELVNWIVEDIQAQKKESETIILEDWCTGSGCIALALKKALPNAQVKAIDYDDAALTVAQENVVFTGLEVVVEKQDALNISQTAPKGLDVIVSNPPYIPNADKSFMADHVLDHEPGIALFVDDKDPLVFYRNLGMYGMVHLKEGGSIYFELHENYAAATQNLLQSMGYFMVELKQDMQGKDRMLKATKF</sequence>
<dbReference type="CDD" id="cd02440">
    <property type="entry name" value="AdoMet_MTases"/>
    <property type="match status" value="1"/>
</dbReference>
<dbReference type="Pfam" id="PF05175">
    <property type="entry name" value="MTS"/>
    <property type="match status" value="1"/>
</dbReference>
<dbReference type="GO" id="GO:0003676">
    <property type="term" value="F:nucleic acid binding"/>
    <property type="evidence" value="ECO:0007669"/>
    <property type="project" value="InterPro"/>
</dbReference>
<evidence type="ECO:0000256" key="2">
    <source>
        <dbReference type="ARBA" id="ARBA00022603"/>
    </source>
</evidence>
<keyword evidence="9" id="KW-1185">Reference proteome</keyword>
<comment type="catalytic activity">
    <reaction evidence="5">
        <text>L-glutaminyl-[peptide chain release factor] + S-adenosyl-L-methionine = N(5)-methyl-L-glutaminyl-[peptide chain release factor] + S-adenosyl-L-homocysteine + H(+)</text>
        <dbReference type="Rhea" id="RHEA:42896"/>
        <dbReference type="Rhea" id="RHEA-COMP:10271"/>
        <dbReference type="Rhea" id="RHEA-COMP:10272"/>
        <dbReference type="ChEBI" id="CHEBI:15378"/>
        <dbReference type="ChEBI" id="CHEBI:30011"/>
        <dbReference type="ChEBI" id="CHEBI:57856"/>
        <dbReference type="ChEBI" id="CHEBI:59789"/>
        <dbReference type="ChEBI" id="CHEBI:61891"/>
        <dbReference type="EC" id="2.1.1.297"/>
    </reaction>
</comment>
<evidence type="ECO:0000256" key="5">
    <source>
        <dbReference type="ARBA" id="ARBA00048391"/>
    </source>
</evidence>
<accession>A0A1I6XAZ9</accession>
<dbReference type="InterPro" id="IPR002052">
    <property type="entry name" value="DNA_methylase_N6_adenine_CS"/>
</dbReference>
<dbReference type="OrthoDB" id="9800643at2"/>
<evidence type="ECO:0000256" key="1">
    <source>
        <dbReference type="ARBA" id="ARBA00012771"/>
    </source>
</evidence>
<dbReference type="NCBIfam" id="TIGR00536">
    <property type="entry name" value="hemK_fam"/>
    <property type="match status" value="1"/>
</dbReference>
<evidence type="ECO:0000256" key="4">
    <source>
        <dbReference type="ARBA" id="ARBA00022691"/>
    </source>
</evidence>
<dbReference type="Proteomes" id="UP000236454">
    <property type="component" value="Unassembled WGS sequence"/>
</dbReference>
<dbReference type="GO" id="GO:0032259">
    <property type="term" value="P:methylation"/>
    <property type="evidence" value="ECO:0007669"/>
    <property type="project" value="UniProtKB-KW"/>
</dbReference>
<proteinExistence type="predicted"/>
<reference evidence="8 9" key="1">
    <citation type="submission" date="2016-10" db="EMBL/GenBank/DDBJ databases">
        <authorList>
            <person name="de Groot N.N."/>
        </authorList>
    </citation>
    <scope>NUCLEOTIDE SEQUENCE [LARGE SCALE GENOMIC DNA]</scope>
    <source>
        <strain evidence="8 9">CGMCC 1.7005</strain>
    </source>
</reference>
<evidence type="ECO:0000313" key="8">
    <source>
        <dbReference type="EMBL" id="SFT35468.1"/>
    </source>
</evidence>
<dbReference type="RefSeq" id="WP_090244917.1">
    <property type="nucleotide sequence ID" value="NZ_FPAS01000001.1"/>
</dbReference>
<keyword evidence="4" id="KW-0949">S-adenosyl-L-methionine</keyword>
<dbReference type="EC" id="2.1.1.297" evidence="1"/>
<gene>
    <name evidence="8" type="ORF">SAMN05216474_0064</name>
</gene>
<dbReference type="InterPro" id="IPR050320">
    <property type="entry name" value="N5-glutamine_MTase"/>
</dbReference>
<evidence type="ECO:0000313" key="9">
    <source>
        <dbReference type="Proteomes" id="UP000236454"/>
    </source>
</evidence>
<protein>
    <recommendedName>
        <fullName evidence="1">peptide chain release factor N(5)-glutamine methyltransferase</fullName>
        <ecNumber evidence="1">2.1.1.297</ecNumber>
    </recommendedName>
</protein>
<dbReference type="InterPro" id="IPR007848">
    <property type="entry name" value="Small_mtfrase_dom"/>
</dbReference>
<evidence type="ECO:0000259" key="7">
    <source>
        <dbReference type="Pfam" id="PF17827"/>
    </source>
</evidence>
<feature type="domain" description="Release factor glutamine methyltransferase N-terminal" evidence="7">
    <location>
        <begin position="33"/>
        <end position="81"/>
    </location>
</feature>
<dbReference type="PROSITE" id="PS00092">
    <property type="entry name" value="N6_MTASE"/>
    <property type="match status" value="1"/>
</dbReference>
<dbReference type="PANTHER" id="PTHR18895">
    <property type="entry name" value="HEMK METHYLTRANSFERASE"/>
    <property type="match status" value="1"/>
</dbReference>
<dbReference type="EMBL" id="FPAS01000001">
    <property type="protein sequence ID" value="SFT35468.1"/>
    <property type="molecule type" value="Genomic_DNA"/>
</dbReference>
<dbReference type="NCBIfam" id="TIGR03534">
    <property type="entry name" value="RF_mod_PrmC"/>
    <property type="match status" value="1"/>
</dbReference>
<dbReference type="InterPro" id="IPR040758">
    <property type="entry name" value="PrmC_N"/>
</dbReference>
<dbReference type="STRING" id="477690.SAMN05216474_0064"/>
<keyword evidence="2 8" id="KW-0489">Methyltransferase</keyword>
<dbReference type="PANTHER" id="PTHR18895:SF74">
    <property type="entry name" value="MTRF1L RELEASE FACTOR GLUTAMINE METHYLTRANSFERASE"/>
    <property type="match status" value="1"/>
</dbReference>
<keyword evidence="3 8" id="KW-0808">Transferase</keyword>
<evidence type="ECO:0000256" key="3">
    <source>
        <dbReference type="ARBA" id="ARBA00022679"/>
    </source>
</evidence>
<feature type="domain" description="Methyltransferase small" evidence="6">
    <location>
        <begin position="128"/>
        <end position="208"/>
    </location>
</feature>